<keyword evidence="7" id="KW-0653">Protein transport</keyword>
<keyword evidence="8" id="KW-1133">Transmembrane helix</keyword>
<protein>
    <submittedName>
        <fullName evidence="11">Energy transducer TonB</fullName>
    </submittedName>
</protein>
<evidence type="ECO:0000313" key="11">
    <source>
        <dbReference type="EMBL" id="MDJ1503134.1"/>
    </source>
</evidence>
<dbReference type="GO" id="GO:0015031">
    <property type="term" value="P:protein transport"/>
    <property type="evidence" value="ECO:0007669"/>
    <property type="project" value="UniProtKB-KW"/>
</dbReference>
<dbReference type="GO" id="GO:0031992">
    <property type="term" value="F:energy transducer activity"/>
    <property type="evidence" value="ECO:0007669"/>
    <property type="project" value="TreeGrafter"/>
</dbReference>
<dbReference type="Proteomes" id="UP001232063">
    <property type="component" value="Unassembled WGS sequence"/>
</dbReference>
<evidence type="ECO:0000313" key="12">
    <source>
        <dbReference type="Proteomes" id="UP001232063"/>
    </source>
</evidence>
<dbReference type="InterPro" id="IPR006260">
    <property type="entry name" value="TonB/TolA_C"/>
</dbReference>
<keyword evidence="9" id="KW-0472">Membrane</keyword>
<evidence type="ECO:0000256" key="2">
    <source>
        <dbReference type="ARBA" id="ARBA00006555"/>
    </source>
</evidence>
<evidence type="ECO:0000259" key="10">
    <source>
        <dbReference type="PROSITE" id="PS52015"/>
    </source>
</evidence>
<dbReference type="GO" id="GO:0055085">
    <property type="term" value="P:transmembrane transport"/>
    <property type="evidence" value="ECO:0007669"/>
    <property type="project" value="InterPro"/>
</dbReference>
<keyword evidence="3" id="KW-0813">Transport</keyword>
<dbReference type="InterPro" id="IPR037682">
    <property type="entry name" value="TonB_C"/>
</dbReference>
<evidence type="ECO:0000256" key="9">
    <source>
        <dbReference type="ARBA" id="ARBA00023136"/>
    </source>
</evidence>
<keyword evidence="6" id="KW-0812">Transmembrane</keyword>
<reference evidence="11" key="1">
    <citation type="submission" date="2023-05" db="EMBL/GenBank/DDBJ databases">
        <authorList>
            <person name="Zhang X."/>
        </authorList>
    </citation>
    <scope>NUCLEOTIDE SEQUENCE</scope>
    <source>
        <strain evidence="11">BD1B2-1</strain>
    </source>
</reference>
<dbReference type="PANTHER" id="PTHR33446:SF2">
    <property type="entry name" value="PROTEIN TONB"/>
    <property type="match status" value="1"/>
</dbReference>
<evidence type="ECO:0000256" key="5">
    <source>
        <dbReference type="ARBA" id="ARBA00022519"/>
    </source>
</evidence>
<evidence type="ECO:0000256" key="7">
    <source>
        <dbReference type="ARBA" id="ARBA00022927"/>
    </source>
</evidence>
<gene>
    <name evidence="11" type="ORF">QNI22_20870</name>
</gene>
<keyword evidence="12" id="KW-1185">Reference proteome</keyword>
<keyword evidence="5" id="KW-0997">Cell inner membrane</keyword>
<comment type="caution">
    <text evidence="11">The sequence shown here is derived from an EMBL/GenBank/DDBJ whole genome shotgun (WGS) entry which is preliminary data.</text>
</comment>
<name>A0AAE3R840_9BACT</name>
<accession>A0AAE3R840</accession>
<feature type="domain" description="TonB C-terminal" evidence="10">
    <location>
        <begin position="46"/>
        <end position="137"/>
    </location>
</feature>
<dbReference type="AlphaFoldDB" id="A0AAE3R840"/>
<evidence type="ECO:0000256" key="4">
    <source>
        <dbReference type="ARBA" id="ARBA00022475"/>
    </source>
</evidence>
<evidence type="ECO:0000256" key="1">
    <source>
        <dbReference type="ARBA" id="ARBA00004383"/>
    </source>
</evidence>
<dbReference type="InterPro" id="IPR051045">
    <property type="entry name" value="TonB-dependent_transducer"/>
</dbReference>
<dbReference type="NCBIfam" id="TIGR01352">
    <property type="entry name" value="tonB_Cterm"/>
    <property type="match status" value="1"/>
</dbReference>
<evidence type="ECO:0000256" key="8">
    <source>
        <dbReference type="ARBA" id="ARBA00022989"/>
    </source>
</evidence>
<dbReference type="SUPFAM" id="SSF74653">
    <property type="entry name" value="TolA/TonB C-terminal domain"/>
    <property type="match status" value="1"/>
</dbReference>
<dbReference type="PROSITE" id="PS52015">
    <property type="entry name" value="TONB_CTD"/>
    <property type="match status" value="1"/>
</dbReference>
<dbReference type="GO" id="GO:0098797">
    <property type="term" value="C:plasma membrane protein complex"/>
    <property type="evidence" value="ECO:0007669"/>
    <property type="project" value="TreeGrafter"/>
</dbReference>
<comment type="similarity">
    <text evidence="2">Belongs to the TonB family.</text>
</comment>
<sequence>MKTIFIILFSVLSIQYTIGQTKENSFNTTPSSGPLLEVDQIPEFPGGISKLGEFLQNNLRYPKAARKANITGKVFASFVVDAKGRIKDISIAKGLGYGCDEEVIRVIRLMPKWKPGIKDNKAVPVRFSLPISFSLSD</sequence>
<comment type="subcellular location">
    <subcellularLocation>
        <location evidence="1">Cell inner membrane</location>
        <topology evidence="1">Single-pass membrane protein</topology>
        <orientation evidence="1">Periplasmic side</orientation>
    </subcellularLocation>
</comment>
<evidence type="ECO:0000256" key="6">
    <source>
        <dbReference type="ARBA" id="ARBA00022692"/>
    </source>
</evidence>
<dbReference type="EMBL" id="JASJOU010000007">
    <property type="protein sequence ID" value="MDJ1503134.1"/>
    <property type="molecule type" value="Genomic_DNA"/>
</dbReference>
<keyword evidence="4" id="KW-1003">Cell membrane</keyword>
<dbReference type="PANTHER" id="PTHR33446">
    <property type="entry name" value="PROTEIN TONB-RELATED"/>
    <property type="match status" value="1"/>
</dbReference>
<dbReference type="Gene3D" id="3.30.1150.10">
    <property type="match status" value="1"/>
</dbReference>
<organism evidence="11 12">
    <name type="scientific">Xanthocytophaga agilis</name>
    <dbReference type="NCBI Taxonomy" id="3048010"/>
    <lineage>
        <taxon>Bacteria</taxon>
        <taxon>Pseudomonadati</taxon>
        <taxon>Bacteroidota</taxon>
        <taxon>Cytophagia</taxon>
        <taxon>Cytophagales</taxon>
        <taxon>Rhodocytophagaceae</taxon>
        <taxon>Xanthocytophaga</taxon>
    </lineage>
</organism>
<dbReference type="RefSeq" id="WP_314513631.1">
    <property type="nucleotide sequence ID" value="NZ_JASJOU010000007.1"/>
</dbReference>
<evidence type="ECO:0000256" key="3">
    <source>
        <dbReference type="ARBA" id="ARBA00022448"/>
    </source>
</evidence>
<dbReference type="Pfam" id="PF03544">
    <property type="entry name" value="TonB_C"/>
    <property type="match status" value="1"/>
</dbReference>
<proteinExistence type="inferred from homology"/>